<dbReference type="Gene3D" id="1.10.3290.10">
    <property type="entry name" value="Fido-like domain"/>
    <property type="match status" value="1"/>
</dbReference>
<evidence type="ECO:0000256" key="1">
    <source>
        <dbReference type="PIRSR" id="PIRSR640198-1"/>
    </source>
</evidence>
<sequence length="518" mass="57956">MATPSEKLANSLEALHQLQTRGLVAIRSAELSRTHRERLIKNGFLEEVIKGWYVPARPDETLGESTAWYASFWQFCAAYLNHLKGENWCLSPEQSIALHTENMTVPKQLLVRAAKARNNVTMLPHGTSLLDIRAALPEPAQVIIKNGLRLYSLPAALIACNKHSFRQSPTDMRAALSMISDASEILEQLLEGGHSSIAGRLAGAFRNIGRNQTADDIVSTMQAVGYEVREVDPFEAKSSLRFSQREQSPYVNRIRLMWQDMRETVIAHFPAAPTQTIDKNAYMQHVEDVYITDAYHSLSIEGYRVTPELIDRVRAGDWDPEQNADDKERFNALAARGYWQAYQAVRNSITQILDGNNAGEVVGNDHRIWYREMFAPGVTAGIHKPADLAGYRTAPVFIRRSMHSPPSKEAVRDAMPAFFELLQAEENAAVRVVLGHFIFVYIHPYMDGNGRTGRFLMNAMLASGGYPWTVVPLEKRSEYMTALEEASTKQDIEPFATLLGTLVQAVLEGKAETPLPST</sequence>
<dbReference type="PANTHER" id="PTHR13504:SF38">
    <property type="entry name" value="FIDO DOMAIN-CONTAINING PROTEIN"/>
    <property type="match status" value="1"/>
</dbReference>
<feature type="binding site" evidence="2">
    <location>
        <begin position="447"/>
        <end position="454"/>
    </location>
    <ligand>
        <name>ATP</name>
        <dbReference type="ChEBI" id="CHEBI:30616"/>
    </ligand>
</feature>
<reference evidence="4 5" key="1">
    <citation type="submission" date="2018-05" db="EMBL/GenBank/DDBJ databases">
        <title>Leucothrix arctica sp. nov., isolated from Arctic seawater.</title>
        <authorList>
            <person name="Choi A."/>
            <person name="Baek K."/>
        </authorList>
    </citation>
    <scope>NUCLEOTIDE SEQUENCE [LARGE SCALE GENOMIC DNA]</scope>
    <source>
        <strain evidence="4 5">IMCC9719</strain>
    </source>
</reference>
<dbReference type="Pfam" id="PF02661">
    <property type="entry name" value="Fic"/>
    <property type="match status" value="1"/>
</dbReference>
<comment type="caution">
    <text evidence="4">The sequence shown here is derived from an EMBL/GenBank/DDBJ whole genome shotgun (WGS) entry which is preliminary data.</text>
</comment>
<name>A0A317C808_9GAMM</name>
<dbReference type="Proteomes" id="UP000245506">
    <property type="component" value="Unassembled WGS sequence"/>
</dbReference>
<protein>
    <submittedName>
        <fullName evidence="4">Cell filamentation protein Fic</fullName>
    </submittedName>
</protein>
<dbReference type="InterPro" id="IPR003812">
    <property type="entry name" value="Fido"/>
</dbReference>
<dbReference type="InterPro" id="IPR036597">
    <property type="entry name" value="Fido-like_dom_sf"/>
</dbReference>
<dbReference type="PROSITE" id="PS51459">
    <property type="entry name" value="FIDO"/>
    <property type="match status" value="1"/>
</dbReference>
<feature type="active site" evidence="1">
    <location>
        <position position="443"/>
    </location>
</feature>
<organism evidence="4 5">
    <name type="scientific">Leucothrix arctica</name>
    <dbReference type="NCBI Taxonomy" id="1481894"/>
    <lineage>
        <taxon>Bacteria</taxon>
        <taxon>Pseudomonadati</taxon>
        <taxon>Pseudomonadota</taxon>
        <taxon>Gammaproteobacteria</taxon>
        <taxon>Thiotrichales</taxon>
        <taxon>Thiotrichaceae</taxon>
        <taxon>Leucothrix</taxon>
    </lineage>
</organism>
<proteinExistence type="predicted"/>
<evidence type="ECO:0000313" key="4">
    <source>
        <dbReference type="EMBL" id="PWQ93503.1"/>
    </source>
</evidence>
<dbReference type="InterPro" id="IPR040198">
    <property type="entry name" value="Fido_containing"/>
</dbReference>
<dbReference type="GO" id="GO:0005524">
    <property type="term" value="F:ATP binding"/>
    <property type="evidence" value="ECO:0007669"/>
    <property type="project" value="UniProtKB-KW"/>
</dbReference>
<feature type="domain" description="Fido" evidence="3">
    <location>
        <begin position="374"/>
        <end position="501"/>
    </location>
</feature>
<dbReference type="RefSeq" id="WP_109825350.1">
    <property type="nucleotide sequence ID" value="NZ_QGKL01000042.1"/>
</dbReference>
<dbReference type="PANTHER" id="PTHR13504">
    <property type="entry name" value="FIDO DOMAIN-CONTAINING PROTEIN DDB_G0283145"/>
    <property type="match status" value="1"/>
</dbReference>
<evidence type="ECO:0000259" key="3">
    <source>
        <dbReference type="PROSITE" id="PS51459"/>
    </source>
</evidence>
<dbReference type="AlphaFoldDB" id="A0A317C808"/>
<accession>A0A317C808</accession>
<dbReference type="EMBL" id="QGKL01000042">
    <property type="protein sequence ID" value="PWQ93503.1"/>
    <property type="molecule type" value="Genomic_DNA"/>
</dbReference>
<keyword evidence="2" id="KW-0547">Nucleotide-binding</keyword>
<evidence type="ECO:0000256" key="2">
    <source>
        <dbReference type="PIRSR" id="PIRSR640198-2"/>
    </source>
</evidence>
<evidence type="ECO:0000313" key="5">
    <source>
        <dbReference type="Proteomes" id="UP000245506"/>
    </source>
</evidence>
<dbReference type="SUPFAM" id="SSF140931">
    <property type="entry name" value="Fic-like"/>
    <property type="match status" value="1"/>
</dbReference>
<keyword evidence="2" id="KW-0067">ATP-binding</keyword>
<keyword evidence="5" id="KW-1185">Reference proteome</keyword>
<dbReference type="OrthoDB" id="9807853at2"/>
<gene>
    <name evidence="4" type="ORF">DKT75_17945</name>
</gene>